<dbReference type="EMBL" id="JAODWD010000007">
    <property type="protein sequence ID" value="MCT7662042.1"/>
    <property type="molecule type" value="Genomic_DNA"/>
</dbReference>
<gene>
    <name evidence="1" type="ORF">N4S67_26950</name>
</gene>
<evidence type="ECO:0000313" key="2">
    <source>
        <dbReference type="Proteomes" id="UP001206639"/>
    </source>
</evidence>
<name>A0ABT2MIE1_9MYCO</name>
<dbReference type="InterPro" id="IPR032710">
    <property type="entry name" value="NTF2-like_dom_sf"/>
</dbReference>
<dbReference type="SUPFAM" id="SSF54427">
    <property type="entry name" value="NTF2-like"/>
    <property type="match status" value="1"/>
</dbReference>
<reference evidence="2" key="1">
    <citation type="submission" date="2023-07" db="EMBL/GenBank/DDBJ databases">
        <authorList>
            <person name="Deng Y."/>
            <person name="Zhang Y.-Q."/>
        </authorList>
    </citation>
    <scope>NUCLEOTIDE SEQUENCE [LARGE SCALE GENOMIC DNA]</scope>
    <source>
        <strain evidence="2">CPCC 205710</strain>
    </source>
</reference>
<accession>A0ABT2MIE1</accession>
<protein>
    <recommendedName>
        <fullName evidence="3">SnoaL-like domain-containing protein</fullName>
    </recommendedName>
</protein>
<evidence type="ECO:0008006" key="3">
    <source>
        <dbReference type="Google" id="ProtNLM"/>
    </source>
</evidence>
<comment type="caution">
    <text evidence="1">The sequence shown here is derived from an EMBL/GenBank/DDBJ whole genome shotgun (WGS) entry which is preliminary data.</text>
</comment>
<organism evidence="1 2">
    <name type="scientific">Mycobacterium deserti</name>
    <dbReference type="NCBI Taxonomy" id="2978347"/>
    <lineage>
        <taxon>Bacteria</taxon>
        <taxon>Bacillati</taxon>
        <taxon>Actinomycetota</taxon>
        <taxon>Actinomycetes</taxon>
        <taxon>Mycobacteriales</taxon>
        <taxon>Mycobacteriaceae</taxon>
        <taxon>Mycobacterium</taxon>
    </lineage>
</organism>
<sequence>MASQSDAALEAALLELVGDYDRHWSSLDITGVADLWEHADPAPIYVGDEYAAPLIGDDELDRHWARVGSRLKAASLSSTLHEFDVVDDTVVRALLLSRWRLTDRDADIERTGASWITWLLVRRGRRYRIFHQMESQVYLADSDGE</sequence>
<dbReference type="RefSeq" id="WP_260996105.1">
    <property type="nucleotide sequence ID" value="NZ_JAODWD010000007.1"/>
</dbReference>
<proteinExistence type="predicted"/>
<dbReference type="Proteomes" id="UP001206639">
    <property type="component" value="Unassembled WGS sequence"/>
</dbReference>
<keyword evidence="2" id="KW-1185">Reference proteome</keyword>
<dbReference type="Gene3D" id="3.10.450.50">
    <property type="match status" value="1"/>
</dbReference>
<evidence type="ECO:0000313" key="1">
    <source>
        <dbReference type="EMBL" id="MCT7662042.1"/>
    </source>
</evidence>